<dbReference type="AlphaFoldDB" id="A0A4R3ICI9"/>
<comment type="caution">
    <text evidence="3">The sequence shown here is derived from an EMBL/GenBank/DDBJ whole genome shotgun (WGS) entry which is preliminary data.</text>
</comment>
<evidence type="ECO:0000313" key="3">
    <source>
        <dbReference type="EMBL" id="TCS43345.1"/>
    </source>
</evidence>
<dbReference type="PANTHER" id="PTHR35812">
    <property type="entry name" value="LIPOPROTEIN"/>
    <property type="match status" value="1"/>
</dbReference>
<dbReference type="PANTHER" id="PTHR35812:SF1">
    <property type="entry name" value="LIPOPROTEIN"/>
    <property type="match status" value="1"/>
</dbReference>
<evidence type="ECO:0000259" key="2">
    <source>
        <dbReference type="Pfam" id="PF07603"/>
    </source>
</evidence>
<dbReference type="EMBL" id="SLZR01000002">
    <property type="protein sequence ID" value="TCS43345.1"/>
    <property type="molecule type" value="Genomic_DNA"/>
</dbReference>
<gene>
    <name evidence="3" type="ORF">BCF53_102372</name>
</gene>
<dbReference type="Proteomes" id="UP000295793">
    <property type="component" value="Unassembled WGS sequence"/>
</dbReference>
<dbReference type="InterPro" id="IPR011460">
    <property type="entry name" value="Lcl_C"/>
</dbReference>
<dbReference type="Pfam" id="PF07603">
    <property type="entry name" value="Lcl_C"/>
    <property type="match status" value="2"/>
</dbReference>
<keyword evidence="4" id="KW-1185">Reference proteome</keyword>
<feature type="domain" description="Lcl C-terminal" evidence="2">
    <location>
        <begin position="188"/>
        <end position="324"/>
    </location>
</feature>
<feature type="signal peptide" evidence="1">
    <location>
        <begin position="1"/>
        <end position="19"/>
    </location>
</feature>
<feature type="chain" id="PRO_5020644013" evidence="1">
    <location>
        <begin position="20"/>
        <end position="508"/>
    </location>
</feature>
<dbReference type="RefSeq" id="WP_207902644.1">
    <property type="nucleotide sequence ID" value="NZ_SLZR01000002.1"/>
</dbReference>
<evidence type="ECO:0000313" key="4">
    <source>
        <dbReference type="Proteomes" id="UP000295793"/>
    </source>
</evidence>
<feature type="domain" description="Lcl C-terminal" evidence="2">
    <location>
        <begin position="340"/>
        <end position="458"/>
    </location>
</feature>
<accession>A0A4R3ICI9</accession>
<protein>
    <submittedName>
        <fullName evidence="3">Uncharacterized protein DUF1566</fullName>
    </submittedName>
</protein>
<evidence type="ECO:0000256" key="1">
    <source>
        <dbReference type="SAM" id="SignalP"/>
    </source>
</evidence>
<keyword evidence="1" id="KW-0732">Signal</keyword>
<sequence>MNRQKLALLLSTLSISALAFSEGPAAMLPGPGAEGLPPPMPELDVRLYTGTLGWMYADVAQACTQHGIDFEQHLKIGEYIEQLGDREAAVEQALKEGIITDKQAEVVLFMFNDKPQLSLADANDLEDALLASVGYIAAEGGYPVVSTNVSKFYDADGLIEAPKPGQPFYGQDAQYQLTPPSYTDNGDGTITDNVTGLMWEQAPSGGKKLTWEQAMTGLDAFNNEKLGGYNDWRIPTLKELYSLVLFSGEFKFGQIVQPYFDDNYFVTMDLINPGDRDIDVQTITSTIYDSKTLGNTTTMFGYNFRDGFTKGYPSSKTFTLYHVRGNTHYGQNLFVDNGDGTVSDLATGLMWMKADSGVLNAGDAGNGTMNWEQALAWSEGLDAAGHSDWRLPNAKELQSIVDYSRSPDTTDSAAIDPIFESRPIINAAGMKDWGYYWTNTPFDDTQTIYVSFGRCMGAMGGDTMDVHGAGCQRADMRDGDRADYPIHRGPQGDEIRTYNMVRAVRTIN</sequence>
<name>A0A4R3ICI9_9GAMM</name>
<reference evidence="3 4" key="1">
    <citation type="submission" date="2019-03" db="EMBL/GenBank/DDBJ databases">
        <title>Genomic Encyclopedia of Archaeal and Bacterial Type Strains, Phase II (KMG-II): from individual species to whole genera.</title>
        <authorList>
            <person name="Goeker M."/>
        </authorList>
    </citation>
    <scope>NUCLEOTIDE SEQUENCE [LARGE SCALE GENOMIC DNA]</scope>
    <source>
        <strain evidence="3 4">DSM 15388</strain>
    </source>
</reference>
<organism evidence="3 4">
    <name type="scientific">Reinekea marinisedimentorum</name>
    <dbReference type="NCBI Taxonomy" id="230495"/>
    <lineage>
        <taxon>Bacteria</taxon>
        <taxon>Pseudomonadati</taxon>
        <taxon>Pseudomonadota</taxon>
        <taxon>Gammaproteobacteria</taxon>
        <taxon>Oceanospirillales</taxon>
        <taxon>Saccharospirillaceae</taxon>
        <taxon>Reinekea</taxon>
    </lineage>
</organism>
<proteinExistence type="predicted"/>